<evidence type="ECO:0000256" key="1">
    <source>
        <dbReference type="SAM" id="MobiDB-lite"/>
    </source>
</evidence>
<comment type="caution">
    <text evidence="2">The sequence shown here is derived from an EMBL/GenBank/DDBJ whole genome shotgun (WGS) entry which is preliminary data.</text>
</comment>
<evidence type="ECO:0000313" key="2">
    <source>
        <dbReference type="EMBL" id="EKF30373.1"/>
    </source>
</evidence>
<gene>
    <name evidence="2" type="ORF">MOQ_005817</name>
</gene>
<accession>K2M619</accession>
<reference evidence="2 3" key="1">
    <citation type="journal article" date="2012" name="BMC Genomics">
        <title>Comparative genomic analysis of human infective Trypanosoma cruzi lineages with the bat-restricted subspecies T. cruzi marinkellei.</title>
        <authorList>
            <person name="Franzen O."/>
            <person name="Talavera-Lopez C."/>
            <person name="Ochaya S."/>
            <person name="Butler C.E."/>
            <person name="Messenger L.A."/>
            <person name="Lewis M.D."/>
            <person name="Llewellyn M.S."/>
            <person name="Marinkelle C.J."/>
            <person name="Tyler K.M."/>
            <person name="Miles M.A."/>
            <person name="Andersson B."/>
        </authorList>
    </citation>
    <scope>NUCLEOTIDE SEQUENCE [LARGE SCALE GENOMIC DNA]</scope>
    <source>
        <strain evidence="2 3">B7</strain>
    </source>
</reference>
<organism evidence="2 3">
    <name type="scientific">Trypanosoma cruzi marinkellei</name>
    <dbReference type="NCBI Taxonomy" id="85056"/>
    <lineage>
        <taxon>Eukaryota</taxon>
        <taxon>Discoba</taxon>
        <taxon>Euglenozoa</taxon>
        <taxon>Kinetoplastea</taxon>
        <taxon>Metakinetoplastina</taxon>
        <taxon>Trypanosomatida</taxon>
        <taxon>Trypanosomatidae</taxon>
        <taxon>Trypanosoma</taxon>
        <taxon>Schizotrypanum</taxon>
    </lineage>
</organism>
<proteinExistence type="predicted"/>
<dbReference type="EMBL" id="AHKC01012174">
    <property type="protein sequence ID" value="EKF30373.1"/>
    <property type="molecule type" value="Genomic_DNA"/>
</dbReference>
<feature type="compositionally biased region" description="Basic and acidic residues" evidence="1">
    <location>
        <begin position="174"/>
        <end position="190"/>
    </location>
</feature>
<keyword evidence="3" id="KW-1185">Reference proteome</keyword>
<evidence type="ECO:0000313" key="3">
    <source>
        <dbReference type="Proteomes" id="UP000007350"/>
    </source>
</evidence>
<feature type="region of interest" description="Disordered" evidence="1">
    <location>
        <begin position="172"/>
        <end position="199"/>
    </location>
</feature>
<dbReference type="Proteomes" id="UP000007350">
    <property type="component" value="Unassembled WGS sequence"/>
</dbReference>
<name>K2M619_TRYCR</name>
<dbReference type="AlphaFoldDB" id="K2M619"/>
<dbReference type="OrthoDB" id="642895at2759"/>
<sequence length="227" mass="25328">MELLESISHAEERIMAAWTRIGLAEVDRQNKWNGFVEGRLRPFLDDYVRMQESEEMAIAAENDQMFREMFFASLRLKERPRSKELAQLVEAVLSQGAVNNTTVAAGEEQEEVVVVEEERHCTGIAADDGEPYIDGEAKEHDASATLPSFVTVVAALLTRGDGNVCSRGASLASRAREDGSHAQHDREKRSLSMSMPEGSAMHGAAWRRFGRLARSVTHQELHRNFGD</sequence>
<protein>
    <submittedName>
        <fullName evidence="2">Uncharacterized protein</fullName>
    </submittedName>
</protein>